<evidence type="ECO:0000313" key="1">
    <source>
        <dbReference type="EMBL" id="CAH1423986.1"/>
    </source>
</evidence>
<dbReference type="Proteomes" id="UP001157418">
    <property type="component" value="Unassembled WGS sequence"/>
</dbReference>
<evidence type="ECO:0008006" key="3">
    <source>
        <dbReference type="Google" id="ProtNLM"/>
    </source>
</evidence>
<dbReference type="AlphaFoldDB" id="A0AAU9MER5"/>
<dbReference type="EMBL" id="CAKMRJ010001235">
    <property type="protein sequence ID" value="CAH1423986.1"/>
    <property type="molecule type" value="Genomic_DNA"/>
</dbReference>
<comment type="caution">
    <text evidence="1">The sequence shown here is derived from an EMBL/GenBank/DDBJ whole genome shotgun (WGS) entry which is preliminary data.</text>
</comment>
<keyword evidence="2" id="KW-1185">Reference proteome</keyword>
<protein>
    <recommendedName>
        <fullName evidence="3">FLZ-type domain-containing protein</fullName>
    </recommendedName>
</protein>
<proteinExistence type="predicted"/>
<name>A0AAU9MER5_9ASTR</name>
<organism evidence="1 2">
    <name type="scientific">Lactuca virosa</name>
    <dbReference type="NCBI Taxonomy" id="75947"/>
    <lineage>
        <taxon>Eukaryota</taxon>
        <taxon>Viridiplantae</taxon>
        <taxon>Streptophyta</taxon>
        <taxon>Embryophyta</taxon>
        <taxon>Tracheophyta</taxon>
        <taxon>Spermatophyta</taxon>
        <taxon>Magnoliopsida</taxon>
        <taxon>eudicotyledons</taxon>
        <taxon>Gunneridae</taxon>
        <taxon>Pentapetalae</taxon>
        <taxon>asterids</taxon>
        <taxon>campanulids</taxon>
        <taxon>Asterales</taxon>
        <taxon>Asteraceae</taxon>
        <taxon>Cichorioideae</taxon>
        <taxon>Cichorieae</taxon>
        <taxon>Lactucinae</taxon>
        <taxon>Lactuca</taxon>
    </lineage>
</organism>
<gene>
    <name evidence="1" type="ORF">LVIROSA_LOCUS11232</name>
</gene>
<evidence type="ECO:0000313" key="2">
    <source>
        <dbReference type="Proteomes" id="UP001157418"/>
    </source>
</evidence>
<reference evidence="1 2" key="1">
    <citation type="submission" date="2022-01" db="EMBL/GenBank/DDBJ databases">
        <authorList>
            <person name="Xiong W."/>
            <person name="Schranz E."/>
        </authorList>
    </citation>
    <scope>NUCLEOTIDE SEQUENCE [LARGE SCALE GENOMIC DNA]</scope>
</reference>
<sequence>MLLLKVQSSRLYAQKLALGSQVFKVDIKVRCSSGMGNSMSQRVNSPSSGLGFSFSNSVTRYLTTFTKKMSIFIPKQSTPVGLAVIFNETMPLNTNSDYIVFPPPLIAIHLLYSAPGELWNWEHPKPQAFPTKHSFSARDGILIPTSPDDVIHSEEYTCVVSTKYGYPIMTHLYRDTIIDCHPIPESMVATALGRGNHRGETSDDHFFAEFLKKCYICRENINKQMSDVDMQK</sequence>
<accession>A0AAU9MER5</accession>